<evidence type="ECO:0000256" key="4">
    <source>
        <dbReference type="ARBA" id="ARBA00022692"/>
    </source>
</evidence>
<evidence type="ECO:0000256" key="11">
    <source>
        <dbReference type="RuleBase" id="RU003357"/>
    </source>
</evidence>
<feature type="signal peptide" evidence="12">
    <location>
        <begin position="1"/>
        <end position="21"/>
    </location>
</feature>
<evidence type="ECO:0000259" key="14">
    <source>
        <dbReference type="Pfam" id="PF07715"/>
    </source>
</evidence>
<feature type="chain" id="PRO_5022039935" evidence="12">
    <location>
        <begin position="22"/>
        <end position="790"/>
    </location>
</feature>
<keyword evidence="3 10" id="KW-1134">Transmembrane beta strand</keyword>
<dbReference type="InterPro" id="IPR036942">
    <property type="entry name" value="Beta-barrel_TonB_sf"/>
</dbReference>
<dbReference type="GO" id="GO:0044718">
    <property type="term" value="P:siderophore transmembrane transport"/>
    <property type="evidence" value="ECO:0007669"/>
    <property type="project" value="TreeGrafter"/>
</dbReference>
<dbReference type="InterPro" id="IPR039426">
    <property type="entry name" value="TonB-dep_rcpt-like"/>
</dbReference>
<dbReference type="Pfam" id="PF13715">
    <property type="entry name" value="CarbopepD_reg_2"/>
    <property type="match status" value="1"/>
</dbReference>
<keyword evidence="5 12" id="KW-0732">Signal</keyword>
<dbReference type="InterPro" id="IPR037066">
    <property type="entry name" value="Plug_dom_sf"/>
</dbReference>
<dbReference type="PROSITE" id="PS52016">
    <property type="entry name" value="TONB_DEPENDENT_REC_3"/>
    <property type="match status" value="1"/>
</dbReference>
<keyword evidence="4 10" id="KW-0812">Transmembrane</keyword>
<keyword evidence="9 10" id="KW-0998">Cell outer membrane</keyword>
<dbReference type="InterPro" id="IPR000531">
    <property type="entry name" value="Beta-barrel_TonB"/>
</dbReference>
<dbReference type="EMBL" id="CP041637">
    <property type="protein sequence ID" value="QDO95250.1"/>
    <property type="molecule type" value="Genomic_DNA"/>
</dbReference>
<dbReference type="OrthoDB" id="9812892at2"/>
<accession>A0A516GV31</accession>
<dbReference type="Proteomes" id="UP000319209">
    <property type="component" value="Chromosome"/>
</dbReference>
<dbReference type="Gene3D" id="2.60.40.1120">
    <property type="entry name" value="Carboxypeptidase-like, regulatory domain"/>
    <property type="match status" value="1"/>
</dbReference>
<evidence type="ECO:0000256" key="10">
    <source>
        <dbReference type="PROSITE-ProRule" id="PRU01360"/>
    </source>
</evidence>
<keyword evidence="8 15" id="KW-0675">Receptor</keyword>
<evidence type="ECO:0000256" key="9">
    <source>
        <dbReference type="ARBA" id="ARBA00023237"/>
    </source>
</evidence>
<evidence type="ECO:0000256" key="1">
    <source>
        <dbReference type="ARBA" id="ARBA00004571"/>
    </source>
</evidence>
<dbReference type="SUPFAM" id="SSF56935">
    <property type="entry name" value="Porins"/>
    <property type="match status" value="1"/>
</dbReference>
<dbReference type="SUPFAM" id="SSF49464">
    <property type="entry name" value="Carboxypeptidase regulatory domain-like"/>
    <property type="match status" value="1"/>
</dbReference>
<evidence type="ECO:0000256" key="5">
    <source>
        <dbReference type="ARBA" id="ARBA00022729"/>
    </source>
</evidence>
<dbReference type="GO" id="GO:0015344">
    <property type="term" value="F:siderophore uptake transmembrane transporter activity"/>
    <property type="evidence" value="ECO:0007669"/>
    <property type="project" value="TreeGrafter"/>
</dbReference>
<dbReference type="AlphaFoldDB" id="A0A516GV31"/>
<protein>
    <submittedName>
        <fullName evidence="15">TonB-dependent receptor</fullName>
    </submittedName>
</protein>
<organism evidence="15 16">
    <name type="scientific">Formosa sediminum</name>
    <dbReference type="NCBI Taxonomy" id="2594004"/>
    <lineage>
        <taxon>Bacteria</taxon>
        <taxon>Pseudomonadati</taxon>
        <taxon>Bacteroidota</taxon>
        <taxon>Flavobacteriia</taxon>
        <taxon>Flavobacteriales</taxon>
        <taxon>Flavobacteriaceae</taxon>
        <taxon>Formosa</taxon>
    </lineage>
</organism>
<keyword evidence="2 10" id="KW-0813">Transport</keyword>
<sequence length="790" mass="89556">MQIQNKFLAFYFCLCSLFCMAQSTQSKITGVVKDDTNKDILGATVIIKETNQGVVTDHSGTFSFLGNYNGDYTLVISYLGFETKQIPFNIKSGANKSFSLVLNPTNTELDEVLVTGKSQIQKVKERAFNVSVVDAEKLHNTSLDLAHALDRVSGVRIRESGGVGSQMSFSLNGFKGNQVRFFIDGVPMDNFGSSFQINNIPVNMAERIEVYKGVVPVGLGADALGGAVNIITNTYKKSHLEASYSYGSFNTHRSTVNAIYVAKSGFVAQVNAFQNYSDNNYKVNVDVADLNTGEYFPDQTVERFHDTYHNETVIVNTGVVGKKFADELLFGITLGQNYKEIQTGARIVSVFGKWHTRGNIIMPSLKYKKDDFIIKDLDLKFNANINLGQEKNIDTVNRRYNWFGDYKEYDGPGGERSYSLYKYKNNAGISTANLSYKINDHSNIVLSNTYNTFDRVGQNELNPDSEIYEQPKKNKKNITGLGFDYKRDNWNASIFLKQYFQKNTFADAYNPTGNYGDVAYRDYTDKFNATGYGLALTHFINENLQVKASFEESYRLPEANEIFGDEINLEGNKDLKPENSSNYNLGLSYWFYVNKRHQFTINTSGFYRNTTDFIREKFSPNQATTTMDNLGAVTSAGIEAEVRYALDNRLMMGANLTYQNLRNNTKYEEGQTVESIVYKDRIPNMPYLYGNADVSYNFPNIGKKNRQLNVGYNLLYVHAFYLYWPSLGSDSSKLDIPDQISHDITSTFFFNEKLQFTLECRNLLDETLYDNFSLQKPGRSFTGKLKYTFL</sequence>
<evidence type="ECO:0000256" key="8">
    <source>
        <dbReference type="ARBA" id="ARBA00023170"/>
    </source>
</evidence>
<name>A0A516GV31_9FLAO</name>
<dbReference type="InterPro" id="IPR012910">
    <property type="entry name" value="Plug_dom"/>
</dbReference>
<evidence type="ECO:0000313" key="16">
    <source>
        <dbReference type="Proteomes" id="UP000319209"/>
    </source>
</evidence>
<evidence type="ECO:0000256" key="3">
    <source>
        <dbReference type="ARBA" id="ARBA00022452"/>
    </source>
</evidence>
<keyword evidence="16" id="KW-1185">Reference proteome</keyword>
<comment type="similarity">
    <text evidence="10 11">Belongs to the TonB-dependent receptor family.</text>
</comment>
<evidence type="ECO:0000256" key="7">
    <source>
        <dbReference type="ARBA" id="ARBA00023136"/>
    </source>
</evidence>
<dbReference type="PANTHER" id="PTHR30069:SF29">
    <property type="entry name" value="HEMOGLOBIN AND HEMOGLOBIN-HAPTOGLOBIN-BINDING PROTEIN 1-RELATED"/>
    <property type="match status" value="1"/>
</dbReference>
<evidence type="ECO:0000313" key="15">
    <source>
        <dbReference type="EMBL" id="QDO95250.1"/>
    </source>
</evidence>
<proteinExistence type="inferred from homology"/>
<dbReference type="Pfam" id="PF07715">
    <property type="entry name" value="Plug"/>
    <property type="match status" value="1"/>
</dbReference>
<dbReference type="Gene3D" id="2.170.130.10">
    <property type="entry name" value="TonB-dependent receptor, plug domain"/>
    <property type="match status" value="1"/>
</dbReference>
<evidence type="ECO:0000256" key="2">
    <source>
        <dbReference type="ARBA" id="ARBA00022448"/>
    </source>
</evidence>
<feature type="domain" description="TonB-dependent receptor-like beta-barrel" evidence="13">
    <location>
        <begin position="364"/>
        <end position="763"/>
    </location>
</feature>
<dbReference type="GO" id="GO:0009279">
    <property type="term" value="C:cell outer membrane"/>
    <property type="evidence" value="ECO:0007669"/>
    <property type="project" value="UniProtKB-SubCell"/>
</dbReference>
<dbReference type="Pfam" id="PF00593">
    <property type="entry name" value="TonB_dep_Rec_b-barrel"/>
    <property type="match status" value="1"/>
</dbReference>
<dbReference type="InterPro" id="IPR008969">
    <property type="entry name" value="CarboxyPept-like_regulatory"/>
</dbReference>
<dbReference type="KEGG" id="fop:FNB79_15135"/>
<feature type="domain" description="TonB-dependent receptor plug" evidence="14">
    <location>
        <begin position="124"/>
        <end position="227"/>
    </location>
</feature>
<evidence type="ECO:0000259" key="13">
    <source>
        <dbReference type="Pfam" id="PF00593"/>
    </source>
</evidence>
<comment type="subcellular location">
    <subcellularLocation>
        <location evidence="1 10">Cell outer membrane</location>
        <topology evidence="1 10">Multi-pass membrane protein</topology>
    </subcellularLocation>
</comment>
<keyword evidence="7 10" id="KW-0472">Membrane</keyword>
<evidence type="ECO:0000256" key="6">
    <source>
        <dbReference type="ARBA" id="ARBA00023077"/>
    </source>
</evidence>
<evidence type="ECO:0000256" key="12">
    <source>
        <dbReference type="SAM" id="SignalP"/>
    </source>
</evidence>
<dbReference type="Gene3D" id="2.40.170.20">
    <property type="entry name" value="TonB-dependent receptor, beta-barrel domain"/>
    <property type="match status" value="1"/>
</dbReference>
<keyword evidence="6 11" id="KW-0798">TonB box</keyword>
<reference evidence="15 16" key="1">
    <citation type="submission" date="2019-07" db="EMBL/GenBank/DDBJ databases">
        <title>Genome sequencing for Formosa sp. PS13.</title>
        <authorList>
            <person name="Park S.-J."/>
        </authorList>
    </citation>
    <scope>NUCLEOTIDE SEQUENCE [LARGE SCALE GENOMIC DNA]</scope>
    <source>
        <strain evidence="15 16">PS13</strain>
    </source>
</reference>
<gene>
    <name evidence="15" type="ORF">FNB79_15135</name>
</gene>
<dbReference type="PANTHER" id="PTHR30069">
    <property type="entry name" value="TONB-DEPENDENT OUTER MEMBRANE RECEPTOR"/>
    <property type="match status" value="1"/>
</dbReference>